<evidence type="ECO:0000256" key="4">
    <source>
        <dbReference type="ARBA" id="ARBA00022448"/>
    </source>
</evidence>
<feature type="transmembrane region" description="Helical" evidence="12">
    <location>
        <begin position="390"/>
        <end position="408"/>
    </location>
</feature>
<dbReference type="GO" id="GO:0006811">
    <property type="term" value="P:monoatomic ion transport"/>
    <property type="evidence" value="ECO:0007669"/>
    <property type="project" value="UniProtKB-KW"/>
</dbReference>
<evidence type="ECO:0000256" key="6">
    <source>
        <dbReference type="ARBA" id="ARBA00022692"/>
    </source>
</evidence>
<feature type="transmembrane region" description="Helical" evidence="12">
    <location>
        <begin position="49"/>
        <end position="68"/>
    </location>
</feature>
<dbReference type="AlphaFoldDB" id="A0A7S0KR51"/>
<evidence type="ECO:0000256" key="1">
    <source>
        <dbReference type="ARBA" id="ARBA00003019"/>
    </source>
</evidence>
<feature type="transmembrane region" description="Helical" evidence="12">
    <location>
        <begin position="99"/>
        <end position="118"/>
    </location>
</feature>
<keyword evidence="6 12" id="KW-0812">Transmembrane</keyword>
<evidence type="ECO:0000256" key="10">
    <source>
        <dbReference type="ARBA" id="ARBA00030646"/>
    </source>
</evidence>
<evidence type="ECO:0000256" key="7">
    <source>
        <dbReference type="ARBA" id="ARBA00022989"/>
    </source>
</evidence>
<evidence type="ECO:0000313" key="13">
    <source>
        <dbReference type="EMBL" id="CAD8587616.1"/>
    </source>
</evidence>
<proteinExistence type="predicted"/>
<dbReference type="SUPFAM" id="SSF103473">
    <property type="entry name" value="MFS general substrate transporter"/>
    <property type="match status" value="1"/>
</dbReference>
<gene>
    <name evidence="13" type="ORF">OMED0929_LOCUS6543</name>
</gene>
<reference evidence="13" key="1">
    <citation type="submission" date="2021-01" db="EMBL/GenBank/DDBJ databases">
        <authorList>
            <person name="Corre E."/>
            <person name="Pelletier E."/>
            <person name="Niang G."/>
            <person name="Scheremetjew M."/>
            <person name="Finn R."/>
            <person name="Kale V."/>
            <person name="Holt S."/>
            <person name="Cochrane G."/>
            <person name="Meng A."/>
            <person name="Brown T."/>
            <person name="Cohen L."/>
        </authorList>
    </citation>
    <scope>NUCLEOTIDE SEQUENCE</scope>
    <source>
        <strain evidence="13">Clade-D-RCC2572</strain>
    </source>
</reference>
<comment type="subcellular location">
    <subcellularLocation>
        <location evidence="2">Cell membrane</location>
        <topology evidence="2">Multi-pass membrane protein</topology>
    </subcellularLocation>
</comment>
<dbReference type="EMBL" id="HBEW01007739">
    <property type="protein sequence ID" value="CAD8587616.1"/>
    <property type="molecule type" value="Transcribed_RNA"/>
</dbReference>
<evidence type="ECO:0000256" key="9">
    <source>
        <dbReference type="ARBA" id="ARBA00023136"/>
    </source>
</evidence>
<keyword evidence="9 12" id="KW-0472">Membrane</keyword>
<evidence type="ECO:0000256" key="2">
    <source>
        <dbReference type="ARBA" id="ARBA00004651"/>
    </source>
</evidence>
<name>A0A7S0KR51_9CHLO</name>
<feature type="transmembrane region" description="Helical" evidence="12">
    <location>
        <begin position="352"/>
        <end position="369"/>
    </location>
</feature>
<feature type="transmembrane region" description="Helical" evidence="12">
    <location>
        <begin position="16"/>
        <end position="37"/>
    </location>
</feature>
<dbReference type="GO" id="GO:0005886">
    <property type="term" value="C:plasma membrane"/>
    <property type="evidence" value="ECO:0007669"/>
    <property type="project" value="UniProtKB-SubCell"/>
</dbReference>
<evidence type="ECO:0000256" key="3">
    <source>
        <dbReference type="ARBA" id="ARBA00021242"/>
    </source>
</evidence>
<keyword evidence="4" id="KW-0813">Transport</keyword>
<dbReference type="InterPro" id="IPR036259">
    <property type="entry name" value="MFS_trans_sf"/>
</dbReference>
<dbReference type="InterPro" id="IPR008509">
    <property type="entry name" value="MOT2/MFSD5"/>
</dbReference>
<feature type="transmembrane region" description="Helical" evidence="12">
    <location>
        <begin position="263"/>
        <end position="285"/>
    </location>
</feature>
<evidence type="ECO:0000256" key="8">
    <source>
        <dbReference type="ARBA" id="ARBA00023065"/>
    </source>
</evidence>
<keyword evidence="7 12" id="KW-1133">Transmembrane helix</keyword>
<evidence type="ECO:0000256" key="5">
    <source>
        <dbReference type="ARBA" id="ARBA00022475"/>
    </source>
</evidence>
<dbReference type="GO" id="GO:0015098">
    <property type="term" value="F:molybdate ion transmembrane transporter activity"/>
    <property type="evidence" value="ECO:0007669"/>
    <property type="project" value="InterPro"/>
</dbReference>
<keyword evidence="8" id="KW-0406">Ion transport</keyword>
<evidence type="ECO:0000256" key="12">
    <source>
        <dbReference type="SAM" id="Phobius"/>
    </source>
</evidence>
<feature type="transmembrane region" description="Helical" evidence="12">
    <location>
        <begin position="297"/>
        <end position="318"/>
    </location>
</feature>
<organism evidence="13">
    <name type="scientific">Ostreococcus mediterraneus</name>
    <dbReference type="NCBI Taxonomy" id="1486918"/>
    <lineage>
        <taxon>Eukaryota</taxon>
        <taxon>Viridiplantae</taxon>
        <taxon>Chlorophyta</taxon>
        <taxon>Mamiellophyceae</taxon>
        <taxon>Mamiellales</taxon>
        <taxon>Bathycoccaceae</taxon>
        <taxon>Ostreococcus</taxon>
    </lineage>
</organism>
<feature type="transmembrane region" description="Helical" evidence="12">
    <location>
        <begin position="138"/>
        <end position="162"/>
    </location>
</feature>
<keyword evidence="5" id="KW-1003">Cell membrane</keyword>
<sequence>MEDTSSAVKALTRRYTLVYALGTFGDWIQGAYLYAAYQRHGLAKREIGYIYILGYAVSATIGTSAAALGDVYGHKALVVTYGLTYALSCVLLRSSAMTALVVSRVFGGVAYSLLFSSFESWVITQADDLKIDRAKLVGLFSVATFFNAASAVAAGLIGNAVVELTGSYAMSWLGMDETRDGLEIAVDTDASRMLIHSSNSYTPAFDVATLSLLCCALSAQLLWKNIPRTDAAATLGAPGSPAPVKKSMDIFGAIRAVYESNELFRLGLANSFYEAALHLFVFVWTPVLEKRYRGFGAVPYGMVFSTFMVCKMIGSQVFQKFGDRITAEKTLRLTLMGSAASFFITVVIPSYWITLFAFCVFEFGLGIYWPTMSVLRAKYVPNKMRSTMTSVFRIPLNVLVVVSLLVAGEASERILLALCTAMMIICLAFRVA</sequence>
<protein>
    <recommendedName>
        <fullName evidence="3">Molybdate-anion transporter</fullName>
    </recommendedName>
    <alternativeName>
        <fullName evidence="10">Major facilitator superfamily domain-containing protein 5</fullName>
    </alternativeName>
    <alternativeName>
        <fullName evidence="11">Molybdate transporter 2 homolog</fullName>
    </alternativeName>
</protein>
<evidence type="ECO:0000256" key="11">
    <source>
        <dbReference type="ARBA" id="ARBA00032555"/>
    </source>
</evidence>
<feature type="transmembrane region" description="Helical" evidence="12">
    <location>
        <begin position="414"/>
        <end position="431"/>
    </location>
</feature>
<comment type="function">
    <text evidence="1">Mediates high-affinity intracellular uptake of the rare oligo-element molybdenum.</text>
</comment>
<accession>A0A7S0KR51</accession>
<dbReference type="Gene3D" id="1.20.1250.20">
    <property type="entry name" value="MFS general substrate transporter like domains"/>
    <property type="match status" value="2"/>
</dbReference>
<dbReference type="PANTHER" id="PTHR23516:SF1">
    <property type="entry name" value="MOLYBDATE-ANION TRANSPORTER"/>
    <property type="match status" value="1"/>
</dbReference>
<feature type="transmembrane region" description="Helical" evidence="12">
    <location>
        <begin position="330"/>
        <end position="346"/>
    </location>
</feature>
<dbReference type="Pfam" id="PF05631">
    <property type="entry name" value="MFS_5"/>
    <property type="match status" value="2"/>
</dbReference>
<dbReference type="PANTHER" id="PTHR23516">
    <property type="entry name" value="SAM (S-ADENOSYL METHIONINE) TRANSPORTER"/>
    <property type="match status" value="1"/>
</dbReference>